<keyword evidence="11" id="KW-1185">Reference proteome</keyword>
<comment type="subcellular location">
    <subcellularLocation>
        <location evidence="1">Mitochondrion</location>
    </subcellularLocation>
</comment>
<dbReference type="AlphaFoldDB" id="A0A8R2HNZ1"/>
<organism evidence="10 11">
    <name type="scientific">Bombyx mori</name>
    <name type="common">Silk moth</name>
    <dbReference type="NCBI Taxonomy" id="7091"/>
    <lineage>
        <taxon>Eukaryota</taxon>
        <taxon>Metazoa</taxon>
        <taxon>Ecdysozoa</taxon>
        <taxon>Arthropoda</taxon>
        <taxon>Hexapoda</taxon>
        <taxon>Insecta</taxon>
        <taxon>Pterygota</taxon>
        <taxon>Neoptera</taxon>
        <taxon>Endopterygota</taxon>
        <taxon>Lepidoptera</taxon>
        <taxon>Glossata</taxon>
        <taxon>Ditrysia</taxon>
        <taxon>Bombycoidea</taxon>
        <taxon>Bombycidae</taxon>
        <taxon>Bombycinae</taxon>
        <taxon>Bombyx</taxon>
    </lineage>
</organism>
<evidence type="ECO:0000256" key="4">
    <source>
        <dbReference type="ARBA" id="ARBA00022980"/>
    </source>
</evidence>
<keyword evidence="6" id="KW-0687">Ribonucleoprotein</keyword>
<reference evidence="10" key="2">
    <citation type="submission" date="2022-06" db="UniProtKB">
        <authorList>
            <consortium name="EnsemblMetazoa"/>
        </authorList>
    </citation>
    <scope>IDENTIFICATION</scope>
    <source>
        <strain evidence="10">p50T (Dazao)</strain>
    </source>
</reference>
<evidence type="ECO:0000313" key="10">
    <source>
        <dbReference type="EnsemblMetazoa" id="XP_021205804.1"/>
    </source>
</evidence>
<feature type="domain" description="Nudix hydrolase" evidence="9">
    <location>
        <begin position="78"/>
        <end position="208"/>
    </location>
</feature>
<evidence type="ECO:0000256" key="5">
    <source>
        <dbReference type="ARBA" id="ARBA00023128"/>
    </source>
</evidence>
<dbReference type="InterPro" id="IPR015797">
    <property type="entry name" value="NUDIX_hydrolase-like_dom_sf"/>
</dbReference>
<dbReference type="EnsemblMetazoa" id="XM_021350129.2">
    <property type="protein sequence ID" value="XP_021205804.1"/>
    <property type="gene ID" value="LOC101743603"/>
</dbReference>
<keyword evidence="4" id="KW-0689">Ribosomal protein</keyword>
<evidence type="ECO:0000256" key="1">
    <source>
        <dbReference type="ARBA" id="ARBA00004173"/>
    </source>
</evidence>
<dbReference type="InterPro" id="IPR000086">
    <property type="entry name" value="NUDIX_hydrolase_dom"/>
</dbReference>
<accession>A0A8R2HNZ1</accession>
<protein>
    <recommendedName>
        <fullName evidence="7">Large ribosomal subunit protein mL46</fullName>
    </recommendedName>
    <alternativeName>
        <fullName evidence="8">39S ribosomal protein L46, mitochondrial</fullName>
    </alternativeName>
</protein>
<sequence>MQKKYKEFLLTVEFEKSMKSNHEIQHENDKKQAELFKAESQDVDIDAVNKVTAQDFEDAANEEYSKFKFGNLETDADKKGDKTSTERCLQRHLVLVTQRKLGNDSKTLLPQGHWQEGETLRQTAERIVKEQIGSELQIKFISNAPCGFYKYKYPSEMNGKVGAKIFFYYANYKSGNPTKSKVNWLTRKELDEMLPQKYSNAVKEFLIEETY</sequence>
<dbReference type="InterPro" id="IPR033650">
    <property type="entry name" value="Ribosomal_mL46_NUDIX"/>
</dbReference>
<dbReference type="PANTHER" id="PTHR13124">
    <property type="entry name" value="39S RIBOSOMAL PROTEIN L46, MITOCHONDRIAL PRECURSOR-RELATED"/>
    <property type="match status" value="1"/>
</dbReference>
<evidence type="ECO:0000256" key="6">
    <source>
        <dbReference type="ARBA" id="ARBA00023274"/>
    </source>
</evidence>
<reference evidence="11" key="1">
    <citation type="journal article" date="2008" name="Insect Biochem. Mol. Biol.">
        <title>The genome of a lepidopteran model insect, the silkworm Bombyx mori.</title>
        <authorList>
            <consortium name="International Silkworm Genome Consortium"/>
        </authorList>
    </citation>
    <scope>NUCLEOTIDE SEQUENCE [LARGE SCALE GENOMIC DNA]</scope>
    <source>
        <strain evidence="11">p50T</strain>
    </source>
</reference>
<dbReference type="SUPFAM" id="SSF55811">
    <property type="entry name" value="Nudix"/>
    <property type="match status" value="1"/>
</dbReference>
<dbReference type="Pfam" id="PF00293">
    <property type="entry name" value="NUDIX"/>
    <property type="match status" value="1"/>
</dbReference>
<evidence type="ECO:0000256" key="3">
    <source>
        <dbReference type="ARBA" id="ARBA00022946"/>
    </source>
</evidence>
<evidence type="ECO:0000259" key="9">
    <source>
        <dbReference type="PROSITE" id="PS51462"/>
    </source>
</evidence>
<evidence type="ECO:0000256" key="7">
    <source>
        <dbReference type="ARBA" id="ARBA00035190"/>
    </source>
</evidence>
<dbReference type="FunFam" id="3.90.79.10:FF:000018">
    <property type="entry name" value="39S ribosomal protein L46, mitochondrial"/>
    <property type="match status" value="1"/>
</dbReference>
<dbReference type="Proteomes" id="UP000005204">
    <property type="component" value="Unassembled WGS sequence"/>
</dbReference>
<dbReference type="PANTHER" id="PTHR13124:SF12">
    <property type="entry name" value="LARGE RIBOSOMAL SUBUNIT PROTEIN ML46"/>
    <property type="match status" value="1"/>
</dbReference>
<keyword evidence="5" id="KW-0496">Mitochondrion</keyword>
<dbReference type="Gene3D" id="3.90.79.10">
    <property type="entry name" value="Nucleoside Triphosphate Pyrophosphohydrolase"/>
    <property type="match status" value="1"/>
</dbReference>
<keyword evidence="3" id="KW-0809">Transit peptide</keyword>
<dbReference type="GO" id="GO:0005762">
    <property type="term" value="C:mitochondrial large ribosomal subunit"/>
    <property type="evidence" value="ECO:0007669"/>
    <property type="project" value="TreeGrafter"/>
</dbReference>
<proteinExistence type="inferred from homology"/>
<evidence type="ECO:0000256" key="2">
    <source>
        <dbReference type="ARBA" id="ARBA00009070"/>
    </source>
</evidence>
<evidence type="ECO:0000256" key="8">
    <source>
        <dbReference type="ARBA" id="ARBA00035534"/>
    </source>
</evidence>
<name>A0A8R2HNZ1_BOMMO</name>
<dbReference type="InterPro" id="IPR040008">
    <property type="entry name" value="Ribosomal_mL46"/>
</dbReference>
<comment type="similarity">
    <text evidence="2">Belongs to the mitochondrion-specific ribosomal protein mL46 family.</text>
</comment>
<dbReference type="CDD" id="cd04661">
    <property type="entry name" value="NUDIX_MRP_L46"/>
    <property type="match status" value="1"/>
</dbReference>
<dbReference type="GO" id="GO:0005743">
    <property type="term" value="C:mitochondrial inner membrane"/>
    <property type="evidence" value="ECO:0007669"/>
    <property type="project" value="UniProtKB-ARBA"/>
</dbReference>
<dbReference type="PROSITE" id="PS51462">
    <property type="entry name" value="NUDIX"/>
    <property type="match status" value="1"/>
</dbReference>
<evidence type="ECO:0000313" key="11">
    <source>
        <dbReference type="Proteomes" id="UP000005204"/>
    </source>
</evidence>
<dbReference type="GO" id="GO:0003735">
    <property type="term" value="F:structural constituent of ribosome"/>
    <property type="evidence" value="ECO:0007669"/>
    <property type="project" value="InterPro"/>
</dbReference>